<protein>
    <submittedName>
        <fullName evidence="2">Uncharacterized protein</fullName>
    </submittedName>
</protein>
<dbReference type="EMBL" id="JARKIB010000794">
    <property type="protein sequence ID" value="KAJ7691835.1"/>
    <property type="molecule type" value="Genomic_DNA"/>
</dbReference>
<feature type="region of interest" description="Disordered" evidence="1">
    <location>
        <begin position="298"/>
        <end position="349"/>
    </location>
</feature>
<dbReference type="Proteomes" id="UP001215598">
    <property type="component" value="Unassembled WGS sequence"/>
</dbReference>
<evidence type="ECO:0000313" key="2">
    <source>
        <dbReference type="EMBL" id="KAJ7691835.1"/>
    </source>
</evidence>
<dbReference type="AlphaFoldDB" id="A0AAD7DI64"/>
<comment type="caution">
    <text evidence="2">The sequence shown here is derived from an EMBL/GenBank/DDBJ whole genome shotgun (WGS) entry which is preliminary data.</text>
</comment>
<evidence type="ECO:0000256" key="1">
    <source>
        <dbReference type="SAM" id="MobiDB-lite"/>
    </source>
</evidence>
<reference evidence="2" key="1">
    <citation type="submission" date="2023-03" db="EMBL/GenBank/DDBJ databases">
        <title>Massive genome expansion in bonnet fungi (Mycena s.s.) driven by repeated elements and novel gene families across ecological guilds.</title>
        <authorList>
            <consortium name="Lawrence Berkeley National Laboratory"/>
            <person name="Harder C.B."/>
            <person name="Miyauchi S."/>
            <person name="Viragh M."/>
            <person name="Kuo A."/>
            <person name="Thoen E."/>
            <person name="Andreopoulos B."/>
            <person name="Lu D."/>
            <person name="Skrede I."/>
            <person name="Drula E."/>
            <person name="Henrissat B."/>
            <person name="Morin E."/>
            <person name="Kohler A."/>
            <person name="Barry K."/>
            <person name="LaButti K."/>
            <person name="Morin E."/>
            <person name="Salamov A."/>
            <person name="Lipzen A."/>
            <person name="Mereny Z."/>
            <person name="Hegedus B."/>
            <person name="Baldrian P."/>
            <person name="Stursova M."/>
            <person name="Weitz H."/>
            <person name="Taylor A."/>
            <person name="Grigoriev I.V."/>
            <person name="Nagy L.G."/>
            <person name="Martin F."/>
            <person name="Kauserud H."/>
        </authorList>
    </citation>
    <scope>NUCLEOTIDE SEQUENCE</scope>
    <source>
        <strain evidence="2">CBHHK182m</strain>
    </source>
</reference>
<keyword evidence="3" id="KW-1185">Reference proteome</keyword>
<gene>
    <name evidence="2" type="ORF">B0H16DRAFT_1752188</name>
</gene>
<sequence>MPTSPGRLIHEDLKTAVKKPKKVVFAAVADHTYPPPLIVPNVIPTPRHLSTKTVENHKGWTIGATETDVIKRTVHQLTDHLLDTTQCYSKQAQTPLLLVHERALEMHPVLHEFENEWATRCIIMAHLKAMWSKSMVLLFLRVAVDVFSPSKVRAVGGPQREVYDQVKDMEAYHKEQAALARQKHTQLASENQYILAQLQTAQKLQAEQTALNNRLYEDLERSNWAMADMQRHEGQLEAQFIGDQEKLQAMGQVNTMSAQLLESQKLLMQQNNEVQQLSCLLDVKQDEAIQLRALNHLGKKKPQNKPPPCRGTRTSLDPVCNSSTRTIEIPLDPIPMTGTPNVTSNPKPKRKLNLSPALANLFGTDVDTLAEIFGKLVPDDIVTVSVEKTTSKVTTRKNRNAIQPMDNNLKKHINTALRSTAYVKFNVTQVADFQMYNPAEADKVAACEEDFVDPQYDLFQWDFGPVKRRVTEYAVIWLLFALFSNSLSRRY</sequence>
<evidence type="ECO:0000313" key="3">
    <source>
        <dbReference type="Proteomes" id="UP001215598"/>
    </source>
</evidence>
<accession>A0AAD7DI64</accession>
<organism evidence="2 3">
    <name type="scientific">Mycena metata</name>
    <dbReference type="NCBI Taxonomy" id="1033252"/>
    <lineage>
        <taxon>Eukaryota</taxon>
        <taxon>Fungi</taxon>
        <taxon>Dikarya</taxon>
        <taxon>Basidiomycota</taxon>
        <taxon>Agaricomycotina</taxon>
        <taxon>Agaricomycetes</taxon>
        <taxon>Agaricomycetidae</taxon>
        <taxon>Agaricales</taxon>
        <taxon>Marasmiineae</taxon>
        <taxon>Mycenaceae</taxon>
        <taxon>Mycena</taxon>
    </lineage>
</organism>
<proteinExistence type="predicted"/>
<name>A0AAD7DI64_9AGAR</name>
<feature type="compositionally biased region" description="Polar residues" evidence="1">
    <location>
        <begin position="312"/>
        <end position="326"/>
    </location>
</feature>